<organism evidence="1">
    <name type="scientific">Anguilla anguilla</name>
    <name type="common">European freshwater eel</name>
    <name type="synonym">Muraena anguilla</name>
    <dbReference type="NCBI Taxonomy" id="7936"/>
    <lineage>
        <taxon>Eukaryota</taxon>
        <taxon>Metazoa</taxon>
        <taxon>Chordata</taxon>
        <taxon>Craniata</taxon>
        <taxon>Vertebrata</taxon>
        <taxon>Euteleostomi</taxon>
        <taxon>Actinopterygii</taxon>
        <taxon>Neopterygii</taxon>
        <taxon>Teleostei</taxon>
        <taxon>Anguilliformes</taxon>
        <taxon>Anguillidae</taxon>
        <taxon>Anguilla</taxon>
    </lineage>
</organism>
<dbReference type="AlphaFoldDB" id="A0A0E9THR7"/>
<reference evidence="1" key="2">
    <citation type="journal article" date="2015" name="Fish Shellfish Immunol.">
        <title>Early steps in the European eel (Anguilla anguilla)-Vibrio vulnificus interaction in the gills: Role of the RtxA13 toxin.</title>
        <authorList>
            <person name="Callol A."/>
            <person name="Pajuelo D."/>
            <person name="Ebbesson L."/>
            <person name="Teles M."/>
            <person name="MacKenzie S."/>
            <person name="Amaro C."/>
        </authorList>
    </citation>
    <scope>NUCLEOTIDE SEQUENCE</scope>
</reference>
<protein>
    <submittedName>
        <fullName evidence="1">Uncharacterized protein</fullName>
    </submittedName>
</protein>
<evidence type="ECO:0000313" key="1">
    <source>
        <dbReference type="EMBL" id="JAH52450.1"/>
    </source>
</evidence>
<sequence length="22" mass="2741">MHEWDQMLYSEGKRKTFTLNLI</sequence>
<name>A0A0E9THR7_ANGAN</name>
<reference evidence="1" key="1">
    <citation type="submission" date="2014-11" db="EMBL/GenBank/DDBJ databases">
        <authorList>
            <person name="Amaro Gonzalez C."/>
        </authorList>
    </citation>
    <scope>NUCLEOTIDE SEQUENCE</scope>
</reference>
<proteinExistence type="predicted"/>
<dbReference type="EMBL" id="GBXM01056127">
    <property type="protein sequence ID" value="JAH52450.1"/>
    <property type="molecule type" value="Transcribed_RNA"/>
</dbReference>
<accession>A0A0E9THR7</accession>